<dbReference type="PROSITE" id="PS51294">
    <property type="entry name" value="HTH_MYB"/>
    <property type="match status" value="1"/>
</dbReference>
<evidence type="ECO:0000259" key="9">
    <source>
        <dbReference type="PROSITE" id="PS51294"/>
    </source>
</evidence>
<evidence type="ECO:0000313" key="11">
    <source>
        <dbReference type="Proteomes" id="UP001301350"/>
    </source>
</evidence>
<feature type="domain" description="ZZ-type" evidence="7">
    <location>
        <begin position="57"/>
        <end position="113"/>
    </location>
</feature>
<feature type="region of interest" description="Disordered" evidence="5">
    <location>
        <begin position="259"/>
        <end position="395"/>
    </location>
</feature>
<dbReference type="SMART" id="SM00717">
    <property type="entry name" value="SANT"/>
    <property type="match status" value="1"/>
</dbReference>
<feature type="region of interest" description="Disordered" evidence="5">
    <location>
        <begin position="1"/>
        <end position="29"/>
    </location>
</feature>
<feature type="region of interest" description="Disordered" evidence="5">
    <location>
        <begin position="718"/>
        <end position="747"/>
    </location>
</feature>
<dbReference type="CDD" id="cd02335">
    <property type="entry name" value="ZZ_ADA2"/>
    <property type="match status" value="1"/>
</dbReference>
<gene>
    <name evidence="10" type="ORF">CDCA_CDCA05G1640</name>
</gene>
<keyword evidence="3" id="KW-0862">Zinc</keyword>
<evidence type="ECO:0000256" key="1">
    <source>
        <dbReference type="ARBA" id="ARBA00022723"/>
    </source>
</evidence>
<evidence type="ECO:0000256" key="4">
    <source>
        <dbReference type="PROSITE-ProRule" id="PRU00228"/>
    </source>
</evidence>
<dbReference type="InterPro" id="IPR009057">
    <property type="entry name" value="Homeodomain-like_sf"/>
</dbReference>
<dbReference type="Gene3D" id="3.30.60.90">
    <property type="match status" value="1"/>
</dbReference>
<dbReference type="Pfam" id="PF00249">
    <property type="entry name" value="Myb_DNA-binding"/>
    <property type="match status" value="1"/>
</dbReference>
<dbReference type="InterPro" id="IPR043145">
    <property type="entry name" value="Znf_ZZ_sf"/>
</dbReference>
<dbReference type="GO" id="GO:0005634">
    <property type="term" value="C:nucleus"/>
    <property type="evidence" value="ECO:0007669"/>
    <property type="project" value="TreeGrafter"/>
</dbReference>
<dbReference type="InterPro" id="IPR017884">
    <property type="entry name" value="SANT_dom"/>
</dbReference>
<feature type="compositionally biased region" description="Basic residues" evidence="5">
    <location>
        <begin position="727"/>
        <end position="738"/>
    </location>
</feature>
<dbReference type="AlphaFoldDB" id="A0AAV9IU33"/>
<dbReference type="Pfam" id="PF25299">
    <property type="entry name" value="ZZ_ADA2"/>
    <property type="match status" value="1"/>
</dbReference>
<dbReference type="InterPro" id="IPR001005">
    <property type="entry name" value="SANT/Myb"/>
</dbReference>
<evidence type="ECO:0000256" key="2">
    <source>
        <dbReference type="ARBA" id="ARBA00022771"/>
    </source>
</evidence>
<feature type="domain" description="HTH myb-type" evidence="9">
    <location>
        <begin position="120"/>
        <end position="167"/>
    </location>
</feature>
<evidence type="ECO:0000259" key="7">
    <source>
        <dbReference type="PROSITE" id="PS50135"/>
    </source>
</evidence>
<dbReference type="GO" id="GO:0003713">
    <property type="term" value="F:transcription coactivator activity"/>
    <property type="evidence" value="ECO:0007669"/>
    <property type="project" value="TreeGrafter"/>
</dbReference>
<sequence>MAPTNAFPAATRSRRARTGSGADVRARDARDVATGTGGNVAVDGSTVRAFHVPHVYGSRYRCNYCARDISTGTRISCVKCKDFDLCISCFAVGATLYPHEPTHPYRVVEHVTAAVFAADWSADEELRLLEGLEVYGPGNFATVAEYVGTKSRVRCEQHYLEVYLNAVDTAPLPNMRRMVSGTATAATAGNAAANTVATITAAGGVAARSATRHAAAPVTPAGSPRASQVAREMALINAAASNMAPDLLRVGMRFAAVADGRAPPSPTASERRWGSLGASSDAAGENLVGSASPTSSVEAESSDGESDGWSAQREAAGDSSASSTMREHRRRHRRRQRGRPLYGRRKQRRLQLSESADAAPDPQPVPTAAEADSGTMDVPGVPVSPPERQRRGTLSGYMPKRLDFDVEPFMNDAETVIADLSITEEDTAEERERKVQLLQIYSRWLEERALRKTVVQQRGLTDLSVTRTRLKAQSSLEREVEWMLLPLARLAQADNDGGGAAHDVWVSQTVHELRIAEEVHRMIQALQDGAHTVTDWRRWETEVARRYGGNETGPAADALPPTALAEMMASRMGGDARGEEVGEAEKSGAASRTLTRGNVSGVRRTAVNREQTTADAPASVPLTSMRPSRFTWLNGNEADQVRYWDAIYRRTSRAVPRGVDAYGIAHRRHILYVKDMPGVECLDANERQLCALMRITPQRFLEWRALVARKAAIAAAPADSGQVVKRRDGRGRTRRSPRHAAANAASTTADPLRVAIDVTLTRDRRTGA</sequence>
<dbReference type="GO" id="GO:0006338">
    <property type="term" value="P:chromatin remodeling"/>
    <property type="evidence" value="ECO:0007669"/>
    <property type="project" value="TreeGrafter"/>
</dbReference>
<dbReference type="InterPro" id="IPR017930">
    <property type="entry name" value="Myb_dom"/>
</dbReference>
<dbReference type="InterPro" id="IPR041983">
    <property type="entry name" value="ADA2-like_ZZ"/>
</dbReference>
<reference evidence="10 11" key="1">
    <citation type="submission" date="2022-07" db="EMBL/GenBank/DDBJ databases">
        <title>Genome-wide signatures of adaptation to extreme environments.</title>
        <authorList>
            <person name="Cho C.H."/>
            <person name="Yoon H.S."/>
        </authorList>
    </citation>
    <scope>NUCLEOTIDE SEQUENCE [LARGE SCALE GENOMIC DNA]</scope>
    <source>
        <strain evidence="10 11">DBV 063 E5</strain>
    </source>
</reference>
<dbReference type="Gene3D" id="1.10.10.60">
    <property type="entry name" value="Homeodomain-like"/>
    <property type="match status" value="1"/>
</dbReference>
<dbReference type="PROSITE" id="PS01357">
    <property type="entry name" value="ZF_ZZ_1"/>
    <property type="match status" value="1"/>
</dbReference>
<dbReference type="GO" id="GO:0006357">
    <property type="term" value="P:regulation of transcription by RNA polymerase II"/>
    <property type="evidence" value="ECO:0007669"/>
    <property type="project" value="TreeGrafter"/>
</dbReference>
<dbReference type="GO" id="GO:0003682">
    <property type="term" value="F:chromatin binding"/>
    <property type="evidence" value="ECO:0007669"/>
    <property type="project" value="TreeGrafter"/>
</dbReference>
<dbReference type="EMBL" id="JANCYW010000005">
    <property type="protein sequence ID" value="KAK4535615.1"/>
    <property type="molecule type" value="Genomic_DNA"/>
</dbReference>
<protein>
    <submittedName>
        <fullName evidence="10">Uncharacterized protein</fullName>
    </submittedName>
</protein>
<dbReference type="InterPro" id="IPR000433">
    <property type="entry name" value="Znf_ZZ"/>
</dbReference>
<dbReference type="PROSITE" id="PS50090">
    <property type="entry name" value="MYB_LIKE"/>
    <property type="match status" value="1"/>
</dbReference>
<comment type="caution">
    <text evidence="10">The sequence shown here is derived from an EMBL/GenBank/DDBJ whole genome shotgun (WGS) entry which is preliminary data.</text>
</comment>
<evidence type="ECO:0000259" key="8">
    <source>
        <dbReference type="PROSITE" id="PS51293"/>
    </source>
</evidence>
<dbReference type="Pfam" id="PF22941">
    <property type="entry name" value="TADA2A-like_3rd"/>
    <property type="match status" value="1"/>
</dbReference>
<evidence type="ECO:0000259" key="6">
    <source>
        <dbReference type="PROSITE" id="PS50090"/>
    </source>
</evidence>
<feature type="compositionally biased region" description="Basic and acidic residues" evidence="5">
    <location>
        <begin position="575"/>
        <end position="586"/>
    </location>
</feature>
<dbReference type="PANTHER" id="PTHR12374">
    <property type="entry name" value="TRANSCRIPTIONAL ADAPTOR 2 ADA2 -RELATED"/>
    <property type="match status" value="1"/>
</dbReference>
<organism evidence="10 11">
    <name type="scientific">Cyanidium caldarium</name>
    <name type="common">Red alga</name>
    <dbReference type="NCBI Taxonomy" id="2771"/>
    <lineage>
        <taxon>Eukaryota</taxon>
        <taxon>Rhodophyta</taxon>
        <taxon>Bangiophyceae</taxon>
        <taxon>Cyanidiales</taxon>
        <taxon>Cyanidiaceae</taxon>
        <taxon>Cyanidium</taxon>
    </lineage>
</organism>
<evidence type="ECO:0000256" key="5">
    <source>
        <dbReference type="SAM" id="MobiDB-lite"/>
    </source>
</evidence>
<dbReference type="PROSITE" id="PS51293">
    <property type="entry name" value="SANT"/>
    <property type="match status" value="1"/>
</dbReference>
<dbReference type="SUPFAM" id="SSF57850">
    <property type="entry name" value="RING/U-box"/>
    <property type="match status" value="1"/>
</dbReference>
<dbReference type="PROSITE" id="PS50135">
    <property type="entry name" value="ZF_ZZ_2"/>
    <property type="match status" value="1"/>
</dbReference>
<feature type="domain" description="Myb-like" evidence="6">
    <location>
        <begin position="120"/>
        <end position="163"/>
    </location>
</feature>
<keyword evidence="1" id="KW-0479">Metal-binding</keyword>
<feature type="compositionally biased region" description="Basic residues" evidence="5">
    <location>
        <begin position="327"/>
        <end position="349"/>
    </location>
</feature>
<keyword evidence="2 4" id="KW-0863">Zinc-finger</keyword>
<dbReference type="SMART" id="SM00291">
    <property type="entry name" value="ZnF_ZZ"/>
    <property type="match status" value="1"/>
</dbReference>
<dbReference type="PANTHER" id="PTHR12374:SF20">
    <property type="entry name" value="TRANSCRIPTIONAL ADAPTER 2-ALPHA"/>
    <property type="match status" value="1"/>
</dbReference>
<proteinExistence type="predicted"/>
<name>A0AAV9IU33_CYACA</name>
<dbReference type="SUPFAM" id="SSF46689">
    <property type="entry name" value="Homeodomain-like"/>
    <property type="match status" value="2"/>
</dbReference>
<dbReference type="GO" id="GO:0008270">
    <property type="term" value="F:zinc ion binding"/>
    <property type="evidence" value="ECO:0007669"/>
    <property type="project" value="UniProtKB-KW"/>
</dbReference>
<dbReference type="Proteomes" id="UP001301350">
    <property type="component" value="Unassembled WGS sequence"/>
</dbReference>
<feature type="domain" description="SANT" evidence="8">
    <location>
        <begin position="115"/>
        <end position="167"/>
    </location>
</feature>
<accession>A0AAV9IU33</accession>
<evidence type="ECO:0000256" key="3">
    <source>
        <dbReference type="ARBA" id="ARBA00022833"/>
    </source>
</evidence>
<feature type="compositionally biased region" description="Polar residues" evidence="5">
    <location>
        <begin position="289"/>
        <end position="299"/>
    </location>
</feature>
<feature type="region of interest" description="Disordered" evidence="5">
    <location>
        <begin position="575"/>
        <end position="596"/>
    </location>
</feature>
<dbReference type="InterPro" id="IPR055141">
    <property type="entry name" value="TADA2A_B-like_dom"/>
</dbReference>
<keyword evidence="11" id="KW-1185">Reference proteome</keyword>
<evidence type="ECO:0000313" key="10">
    <source>
        <dbReference type="EMBL" id="KAK4535615.1"/>
    </source>
</evidence>